<reference evidence="2 3" key="1">
    <citation type="journal article" date="2018" name="J. Biol. Chem.">
        <title>Discovery of the actinoplanic acid pathway in Streptomyces rapamycinicus reveals a genetically conserved synergism with rapamycin.</title>
        <authorList>
            <person name="Mrak P."/>
            <person name="Krastel P."/>
            <person name="Pivk Lukancic P."/>
            <person name="Tao J."/>
            <person name="Pistorius D."/>
            <person name="Moore C.M."/>
        </authorList>
    </citation>
    <scope>NUCLEOTIDE SEQUENCE [LARGE SCALE GENOMIC DNA]</scope>
    <source>
        <strain evidence="2 3">NRRL 5491</strain>
    </source>
</reference>
<gene>
    <name evidence="2" type="ORF">D3C57_119320</name>
</gene>
<sequence length="83" mass="8847">MATSTDVGPRPEEARKGGRLRSWLLEGLTDMAKRQPGPHAQPSSWLSACRGSRPAWRSCHMSRATAVTRRSGPPCGSGTPGSC</sequence>
<accession>A0A3L8RLU4</accession>
<evidence type="ECO:0000313" key="2">
    <source>
        <dbReference type="EMBL" id="RLV80567.1"/>
    </source>
</evidence>
<comment type="caution">
    <text evidence="2">The sequence shown here is derived from an EMBL/GenBank/DDBJ whole genome shotgun (WGS) entry which is preliminary data.</text>
</comment>
<protein>
    <submittedName>
        <fullName evidence="2">Amino acid transporter</fullName>
    </submittedName>
</protein>
<dbReference type="EMBL" id="QYCY01000001">
    <property type="protein sequence ID" value="RLV80567.1"/>
    <property type="molecule type" value="Genomic_DNA"/>
</dbReference>
<evidence type="ECO:0000313" key="3">
    <source>
        <dbReference type="Proteomes" id="UP000281594"/>
    </source>
</evidence>
<organism evidence="2 3">
    <name type="scientific">Streptomyces rapamycinicus (strain ATCC 29253 / DSM 41530 / NRRL 5491 / AYB-994)</name>
    <name type="common">Streptomyces hygroscopicus (strain ATCC 29253)</name>
    <dbReference type="NCBI Taxonomy" id="1343740"/>
    <lineage>
        <taxon>Bacteria</taxon>
        <taxon>Bacillati</taxon>
        <taxon>Actinomycetota</taxon>
        <taxon>Actinomycetes</taxon>
        <taxon>Kitasatosporales</taxon>
        <taxon>Streptomycetaceae</taxon>
        <taxon>Streptomyces</taxon>
        <taxon>Streptomyces violaceusniger group</taxon>
    </lineage>
</organism>
<feature type="compositionally biased region" description="Low complexity" evidence="1">
    <location>
        <begin position="71"/>
        <end position="83"/>
    </location>
</feature>
<feature type="region of interest" description="Disordered" evidence="1">
    <location>
        <begin position="64"/>
        <end position="83"/>
    </location>
</feature>
<name>A0A3L8RLU4_STRRN</name>
<evidence type="ECO:0000256" key="1">
    <source>
        <dbReference type="SAM" id="MobiDB-lite"/>
    </source>
</evidence>
<dbReference type="Proteomes" id="UP000281594">
    <property type="component" value="Unassembled WGS sequence"/>
</dbReference>
<feature type="region of interest" description="Disordered" evidence="1">
    <location>
        <begin position="1"/>
        <end position="20"/>
    </location>
</feature>
<proteinExistence type="predicted"/>
<dbReference type="AlphaFoldDB" id="A0A3L8RLU4"/>